<protein>
    <submittedName>
        <fullName evidence="1">Uncharacterized protein</fullName>
    </submittedName>
</protein>
<proteinExistence type="predicted"/>
<comment type="caution">
    <text evidence="1">The sequence shown here is derived from an EMBL/GenBank/DDBJ whole genome shotgun (WGS) entry which is preliminary data.</text>
</comment>
<sequence>MEHLDLSFDHLFEVNKEVRWWPWVGRDYSRSAVKTMILGESVYCWAEREKFQDRYARTSGLRETHANHALKFQRPSRYVRNVERAIFQRRNPSDDQKQRLWSTVAYQNLVLDVMESVDERPMQSQYQSGWGAALDLFDVLGVEQCLVFGVESVGALRLTAGGRELRCSVARHPTKVGRFCARTGLVHTATGRSVQLLFVRHPSSFFSWRKWAPVVRTGLNWDFAEAQAIPEAYIPEAVALPSAE</sequence>
<organism evidence="1 2">
    <name type="scientific">Caballeronia pedi</name>
    <dbReference type="NCBI Taxonomy" id="1777141"/>
    <lineage>
        <taxon>Bacteria</taxon>
        <taxon>Pseudomonadati</taxon>
        <taxon>Pseudomonadota</taxon>
        <taxon>Betaproteobacteria</taxon>
        <taxon>Burkholderiales</taxon>
        <taxon>Burkholderiaceae</taxon>
        <taxon>Caballeronia</taxon>
    </lineage>
</organism>
<dbReference type="Proteomes" id="UP000054911">
    <property type="component" value="Unassembled WGS sequence"/>
</dbReference>
<name>A0A157ZUF6_9BURK</name>
<dbReference type="AlphaFoldDB" id="A0A157ZUF6"/>
<dbReference type="EMBL" id="FCOE02000003">
    <property type="protein sequence ID" value="SAK49141.1"/>
    <property type="molecule type" value="Genomic_DNA"/>
</dbReference>
<reference evidence="1" key="1">
    <citation type="submission" date="2016-01" db="EMBL/GenBank/DDBJ databases">
        <authorList>
            <person name="Peeters C."/>
        </authorList>
    </citation>
    <scope>NUCLEOTIDE SEQUENCE [LARGE SCALE GENOMIC DNA]</scope>
    <source>
        <strain evidence="1">LMG 29323</strain>
    </source>
</reference>
<dbReference type="STRING" id="1777141.AWB80_01307"/>
<evidence type="ECO:0000313" key="1">
    <source>
        <dbReference type="EMBL" id="SAK49141.1"/>
    </source>
</evidence>
<gene>
    <name evidence="1" type="ORF">AWB80_01307</name>
</gene>
<accession>A0A157ZUF6</accession>
<dbReference type="RefSeq" id="WP_208635612.1">
    <property type="nucleotide sequence ID" value="NZ_FCOE02000003.1"/>
</dbReference>
<evidence type="ECO:0000313" key="2">
    <source>
        <dbReference type="Proteomes" id="UP000054911"/>
    </source>
</evidence>
<keyword evidence="2" id="KW-1185">Reference proteome</keyword>